<feature type="transmembrane region" description="Helical" evidence="1">
    <location>
        <begin position="119"/>
        <end position="139"/>
    </location>
</feature>
<keyword evidence="1" id="KW-0812">Transmembrane</keyword>
<sequence>MLAFLGDLGSDPVAFGQGWGPTRSGGLAAWFLLAAVCLPMLGLSRWPTTAAWISTTAYGVAVVTDYAFGLTLPPMLAILVLAARRRRAPAWLLAMAALAATLLWVHRRAVGIIDPEVGVLVWISFGVVSAVFFLGSALVGELIAAHSSRPTVGPSRALSPSDGP</sequence>
<accession>A0ABP6M0R2</accession>
<feature type="transmembrane region" description="Helical" evidence="1">
    <location>
        <begin position="27"/>
        <end position="46"/>
    </location>
</feature>
<gene>
    <name evidence="2" type="ORF">GCM10010529_16980</name>
</gene>
<keyword evidence="3" id="KW-1185">Reference proteome</keyword>
<organism evidence="2 3">
    <name type="scientific">Nesterenkonia aethiopica</name>
    <dbReference type="NCBI Taxonomy" id="269144"/>
    <lineage>
        <taxon>Bacteria</taxon>
        <taxon>Bacillati</taxon>
        <taxon>Actinomycetota</taxon>
        <taxon>Actinomycetes</taxon>
        <taxon>Micrococcales</taxon>
        <taxon>Micrococcaceae</taxon>
        <taxon>Nesterenkonia</taxon>
    </lineage>
</organism>
<protein>
    <submittedName>
        <fullName evidence="2">Uncharacterized protein</fullName>
    </submittedName>
</protein>
<evidence type="ECO:0000256" key="1">
    <source>
        <dbReference type="SAM" id="Phobius"/>
    </source>
</evidence>
<keyword evidence="1" id="KW-0472">Membrane</keyword>
<dbReference type="EMBL" id="BAAAVT010000009">
    <property type="protein sequence ID" value="GAA3064546.1"/>
    <property type="molecule type" value="Genomic_DNA"/>
</dbReference>
<feature type="transmembrane region" description="Helical" evidence="1">
    <location>
        <begin position="66"/>
        <end position="83"/>
    </location>
</feature>
<dbReference type="Proteomes" id="UP001500236">
    <property type="component" value="Unassembled WGS sequence"/>
</dbReference>
<proteinExistence type="predicted"/>
<evidence type="ECO:0000313" key="2">
    <source>
        <dbReference type="EMBL" id="GAA3064546.1"/>
    </source>
</evidence>
<comment type="caution">
    <text evidence="2">The sequence shown here is derived from an EMBL/GenBank/DDBJ whole genome shotgun (WGS) entry which is preliminary data.</text>
</comment>
<feature type="transmembrane region" description="Helical" evidence="1">
    <location>
        <begin position="90"/>
        <end position="107"/>
    </location>
</feature>
<keyword evidence="1" id="KW-1133">Transmembrane helix</keyword>
<reference evidence="3" key="1">
    <citation type="journal article" date="2019" name="Int. J. Syst. Evol. Microbiol.">
        <title>The Global Catalogue of Microorganisms (GCM) 10K type strain sequencing project: providing services to taxonomists for standard genome sequencing and annotation.</title>
        <authorList>
            <consortium name="The Broad Institute Genomics Platform"/>
            <consortium name="The Broad Institute Genome Sequencing Center for Infectious Disease"/>
            <person name="Wu L."/>
            <person name="Ma J."/>
        </authorList>
    </citation>
    <scope>NUCLEOTIDE SEQUENCE [LARGE SCALE GENOMIC DNA]</scope>
    <source>
        <strain evidence="3">JCM 14309</strain>
    </source>
</reference>
<evidence type="ECO:0000313" key="3">
    <source>
        <dbReference type="Proteomes" id="UP001500236"/>
    </source>
</evidence>
<name>A0ABP6M0R2_9MICC</name>